<feature type="domain" description="PAS" evidence="9">
    <location>
        <begin position="744"/>
        <end position="789"/>
    </location>
</feature>
<dbReference type="PROSITE" id="PS50113">
    <property type="entry name" value="PAC"/>
    <property type="match status" value="3"/>
</dbReference>
<dbReference type="InterPro" id="IPR013656">
    <property type="entry name" value="PAS_4"/>
</dbReference>
<dbReference type="SUPFAM" id="SSF55073">
    <property type="entry name" value="Nucleotide cyclase"/>
    <property type="match status" value="1"/>
</dbReference>
<dbReference type="GO" id="GO:0005524">
    <property type="term" value="F:ATP binding"/>
    <property type="evidence" value="ECO:0007669"/>
    <property type="project" value="UniProtKB-KW"/>
</dbReference>
<dbReference type="InterPro" id="IPR000160">
    <property type="entry name" value="GGDEF_dom"/>
</dbReference>
<comment type="subcellular location">
    <subcellularLocation>
        <location evidence="1">Membrane</location>
    </subcellularLocation>
</comment>
<dbReference type="Pfam" id="PF00989">
    <property type="entry name" value="PAS"/>
    <property type="match status" value="2"/>
</dbReference>
<keyword evidence="5" id="KW-0418">Kinase</keyword>
<dbReference type="InterPro" id="IPR000700">
    <property type="entry name" value="PAS-assoc_C"/>
</dbReference>
<dbReference type="InterPro" id="IPR029787">
    <property type="entry name" value="Nucleotide_cyclase"/>
</dbReference>
<dbReference type="Pfam" id="PF08448">
    <property type="entry name" value="PAS_4"/>
    <property type="match status" value="2"/>
</dbReference>
<dbReference type="InterPro" id="IPR000014">
    <property type="entry name" value="PAS"/>
</dbReference>
<dbReference type="PANTHER" id="PTHR44757:SF2">
    <property type="entry name" value="BIOFILM ARCHITECTURE MAINTENANCE PROTEIN MBAA"/>
    <property type="match status" value="1"/>
</dbReference>
<dbReference type="OrthoDB" id="23692at2"/>
<feature type="domain" description="PAS" evidence="9">
    <location>
        <begin position="1008"/>
        <end position="1061"/>
    </location>
</feature>
<feature type="domain" description="PAC" evidence="10">
    <location>
        <begin position="1087"/>
        <end position="1137"/>
    </location>
</feature>
<dbReference type="GO" id="GO:0016301">
    <property type="term" value="F:kinase activity"/>
    <property type="evidence" value="ECO:0007669"/>
    <property type="project" value="UniProtKB-KW"/>
</dbReference>
<dbReference type="InterPro" id="IPR048760">
    <property type="entry name" value="VP0354-like_sensor_dom"/>
</dbReference>
<evidence type="ECO:0000256" key="7">
    <source>
        <dbReference type="ARBA" id="ARBA00023012"/>
    </source>
</evidence>
<evidence type="ECO:0000256" key="6">
    <source>
        <dbReference type="ARBA" id="ARBA00022840"/>
    </source>
</evidence>
<organism evidence="12 13">
    <name type="scientific">Chitinimonas arctica</name>
    <dbReference type="NCBI Taxonomy" id="2594795"/>
    <lineage>
        <taxon>Bacteria</taxon>
        <taxon>Pseudomonadati</taxon>
        <taxon>Pseudomonadota</taxon>
        <taxon>Betaproteobacteria</taxon>
        <taxon>Neisseriales</taxon>
        <taxon>Chitinibacteraceae</taxon>
        <taxon>Chitinimonas</taxon>
    </lineage>
</organism>
<feature type="transmembrane region" description="Helical" evidence="8">
    <location>
        <begin position="331"/>
        <end position="351"/>
    </location>
</feature>
<keyword evidence="7" id="KW-0902">Two-component regulatory system</keyword>
<dbReference type="PROSITE" id="PS50112">
    <property type="entry name" value="PAS"/>
    <property type="match status" value="3"/>
</dbReference>
<dbReference type="EMBL" id="CP041730">
    <property type="protein sequence ID" value="QDQ25364.1"/>
    <property type="molecule type" value="Genomic_DNA"/>
</dbReference>
<dbReference type="CDD" id="cd00130">
    <property type="entry name" value="PAS"/>
    <property type="match status" value="3"/>
</dbReference>
<dbReference type="NCBIfam" id="TIGR00229">
    <property type="entry name" value="sensory_box"/>
    <property type="match status" value="3"/>
</dbReference>
<gene>
    <name evidence="12" type="ORF">FNU76_02780</name>
</gene>
<dbReference type="InterPro" id="IPR052155">
    <property type="entry name" value="Biofilm_reg_signaling"/>
</dbReference>
<keyword evidence="8" id="KW-0812">Transmembrane</keyword>
<dbReference type="GO" id="GO:0006355">
    <property type="term" value="P:regulation of DNA-templated transcription"/>
    <property type="evidence" value="ECO:0007669"/>
    <property type="project" value="InterPro"/>
</dbReference>
<evidence type="ECO:0000256" key="5">
    <source>
        <dbReference type="ARBA" id="ARBA00022777"/>
    </source>
</evidence>
<feature type="transmembrane region" description="Helical" evidence="8">
    <location>
        <begin position="451"/>
        <end position="474"/>
    </location>
</feature>
<dbReference type="InterPro" id="IPR043128">
    <property type="entry name" value="Rev_trsase/Diguanyl_cyclase"/>
</dbReference>
<feature type="transmembrane region" description="Helical" evidence="8">
    <location>
        <begin position="17"/>
        <end position="36"/>
    </location>
</feature>
<dbReference type="InterPro" id="IPR029151">
    <property type="entry name" value="Sensor-like_sf"/>
</dbReference>
<dbReference type="NCBIfam" id="TIGR00254">
    <property type="entry name" value="GGDEF"/>
    <property type="match status" value="1"/>
</dbReference>
<evidence type="ECO:0000256" key="1">
    <source>
        <dbReference type="ARBA" id="ARBA00004370"/>
    </source>
</evidence>
<feature type="domain" description="PAC" evidence="10">
    <location>
        <begin position="561"/>
        <end position="614"/>
    </location>
</feature>
<keyword evidence="4" id="KW-0547">Nucleotide-binding</keyword>
<sequence>MLSATMLSPRAQWSRRFLSAFVPLAMLALLASLWLWRNEREQNLLNLAQRTDLQLAASQRDIANALTESAVDLMLLSNDPAVRLLVGKAPAQWGEQSEQFLNLLAYKSIYAQARLLDLRGRERLRIRLAGGEPYQVNSEGLQDSHDSEYFIEGVGLARGQIYLSALELNRDRGQLEKPYRPTMRLATPMFDVDGNKRGVLVLDLVANQLFERLRAGAPEGSRLSLVDSRGQWLAGGREEDNFSLLTRTGRTLPERSPSVWAKMASGISGHFLDDGGLWNYRRVQPADPAKRPESSRLKLPFVTVDRALDWILLSEHDEDALQPNLADAQRLSLLFGGGALALALVGAILLATQAIRGEAKLAREQIFLGLLEQAPLGVMVLDQAGEGYFFSRNWLNLTALSASLARGHGWWSLFEPADQERMQAALAELAAGQVPPRLEMQLRRADGSRRWVVCMFSAGPGAMLKAIACIISFADIQASKDHAARLATALKLVQGVLDGSGDPILAIDAQMRVSLANPALGQTFGSLYRDAPEPGDQLFDWMARFPTDQGNLLTQFGNALQGKHGQLRLTLGPMRRLFDASFAPLRDDSGELNGAILFARDVTDMARIQARVARSEELFRAVFNGSLDAVFVMEVVKNEAGRIVDFSYVEANQQALAVVNASREYFLGRLLSEIQPLSYELGYFDRYVRSIERGEPFVEEAYLDYLGVVPGWYENRVVPMGWGVTLTSRNITARKQAELVLASNEALQRNIFDSSPYAIVAVGIDGLITLFNKAAEQMLGYSAAELVGRHTPTLFHDNTELARYALELGEQLGETVEPNMQMFMLAARHEPLVREWTYLHREGRRIPVKLTLSVRLDGSGKPAGSMGIAYDVSEQRQVEEERDRLHAVVEALPDMVSMASLDERLIYINLAGRRMRGIAPDEDLVDVHAKRGCTDWSYQLISNIAVPQALAGQPWQGDTQWQLPDGQIIDTRQLLVAPRMNGREPSFTATITHDLSEMRAMEAKMVEEDALLNSILESVQDAIVVINERAEVQALNPAVADLFGYGLHRVMGKPVAMLLPDALADKHTQAFARYIATGEHGSQVIGQRREILGQRQDGSTFPLELTVSEIQLGSKRLFTWVMRDISERKAFEERLLENIDEMRVTQQALNAANEQLLRANTDLGRMAQQDGLTGVANRRAFDQRFAIEWSRAVRMNHPLALLMIDVDHFKKYNDGYGHQLGDECLRKVAQILQASVPRASDFAARYGGEEFVILLPETEADGGLSVAARIRQGLADATIPHAFSPTHAYLTASVGIAAVIPQPGMAADFLLAAADQALYQAKKAGRDRAVVSEQGPGGA</sequence>
<feature type="domain" description="PAC" evidence="10">
    <location>
        <begin position="832"/>
        <end position="884"/>
    </location>
</feature>
<evidence type="ECO:0000256" key="3">
    <source>
        <dbReference type="ARBA" id="ARBA00022679"/>
    </source>
</evidence>
<name>A0A516SB41_9NEIS</name>
<evidence type="ECO:0000256" key="2">
    <source>
        <dbReference type="ARBA" id="ARBA00022553"/>
    </source>
</evidence>
<dbReference type="SMART" id="SM00086">
    <property type="entry name" value="PAC"/>
    <property type="match status" value="3"/>
</dbReference>
<keyword evidence="8" id="KW-0472">Membrane</keyword>
<keyword evidence="2" id="KW-0597">Phosphoprotein</keyword>
<dbReference type="InterPro" id="IPR035965">
    <property type="entry name" value="PAS-like_dom_sf"/>
</dbReference>
<protein>
    <submittedName>
        <fullName evidence="12">PAS domain S-box protein</fullName>
    </submittedName>
</protein>
<feature type="domain" description="PAS" evidence="9">
    <location>
        <begin position="881"/>
        <end position="922"/>
    </location>
</feature>
<dbReference type="InterPro" id="IPR001610">
    <property type="entry name" value="PAC"/>
</dbReference>
<evidence type="ECO:0000259" key="10">
    <source>
        <dbReference type="PROSITE" id="PS50113"/>
    </source>
</evidence>
<reference evidence="13" key="1">
    <citation type="submission" date="2019-07" db="EMBL/GenBank/DDBJ databases">
        <title>Chitinimonas sp. nov., isolated from Ny-Alesund, arctica soil.</title>
        <authorList>
            <person name="Xu Q."/>
            <person name="Peng F."/>
        </authorList>
    </citation>
    <scope>NUCLEOTIDE SEQUENCE [LARGE SCALE GENOMIC DNA]</scope>
    <source>
        <strain evidence="13">R3-44</strain>
    </source>
</reference>
<dbReference type="SUPFAM" id="SSF103190">
    <property type="entry name" value="Sensory domain-like"/>
    <property type="match status" value="2"/>
</dbReference>
<dbReference type="Proteomes" id="UP000317550">
    <property type="component" value="Chromosome"/>
</dbReference>
<dbReference type="InterPro" id="IPR013767">
    <property type="entry name" value="PAS_fold"/>
</dbReference>
<accession>A0A516SB41</accession>
<dbReference type="SMART" id="SM00267">
    <property type="entry name" value="GGDEF"/>
    <property type="match status" value="1"/>
</dbReference>
<keyword evidence="3" id="KW-0808">Transferase</keyword>
<dbReference type="GO" id="GO:0016020">
    <property type="term" value="C:membrane"/>
    <property type="evidence" value="ECO:0007669"/>
    <property type="project" value="UniProtKB-SubCell"/>
</dbReference>
<evidence type="ECO:0000313" key="12">
    <source>
        <dbReference type="EMBL" id="QDQ25364.1"/>
    </source>
</evidence>
<dbReference type="Gene3D" id="3.30.70.270">
    <property type="match status" value="1"/>
</dbReference>
<keyword evidence="8" id="KW-1133">Transmembrane helix</keyword>
<feature type="domain" description="GGDEF" evidence="11">
    <location>
        <begin position="1197"/>
        <end position="1334"/>
    </location>
</feature>
<dbReference type="Pfam" id="PF21623">
    <property type="entry name" value="HK_sensor_dom_bact"/>
    <property type="match status" value="1"/>
</dbReference>
<evidence type="ECO:0000259" key="9">
    <source>
        <dbReference type="PROSITE" id="PS50112"/>
    </source>
</evidence>
<dbReference type="SUPFAM" id="SSF55785">
    <property type="entry name" value="PYP-like sensor domain (PAS domain)"/>
    <property type="match status" value="6"/>
</dbReference>
<evidence type="ECO:0000256" key="4">
    <source>
        <dbReference type="ARBA" id="ARBA00022741"/>
    </source>
</evidence>
<dbReference type="Gene3D" id="3.30.450.20">
    <property type="entry name" value="PAS domain"/>
    <property type="match status" value="8"/>
</dbReference>
<dbReference type="GO" id="GO:0000160">
    <property type="term" value="P:phosphorelay signal transduction system"/>
    <property type="evidence" value="ECO:0007669"/>
    <property type="project" value="UniProtKB-KW"/>
</dbReference>
<dbReference type="FunFam" id="3.30.70.270:FF:000001">
    <property type="entry name" value="Diguanylate cyclase domain protein"/>
    <property type="match status" value="1"/>
</dbReference>
<dbReference type="Pfam" id="PF00990">
    <property type="entry name" value="GGDEF"/>
    <property type="match status" value="1"/>
</dbReference>
<dbReference type="SMART" id="SM00091">
    <property type="entry name" value="PAS"/>
    <property type="match status" value="5"/>
</dbReference>
<dbReference type="KEGG" id="cari:FNU76_02780"/>
<evidence type="ECO:0000313" key="13">
    <source>
        <dbReference type="Proteomes" id="UP000317550"/>
    </source>
</evidence>
<dbReference type="PANTHER" id="PTHR44757">
    <property type="entry name" value="DIGUANYLATE CYCLASE DGCP"/>
    <property type="match status" value="1"/>
</dbReference>
<dbReference type="CDD" id="cd01949">
    <property type="entry name" value="GGDEF"/>
    <property type="match status" value="1"/>
</dbReference>
<evidence type="ECO:0000259" key="11">
    <source>
        <dbReference type="PROSITE" id="PS50887"/>
    </source>
</evidence>
<evidence type="ECO:0000256" key="8">
    <source>
        <dbReference type="SAM" id="Phobius"/>
    </source>
</evidence>
<keyword evidence="6" id="KW-0067">ATP-binding</keyword>
<dbReference type="PROSITE" id="PS50887">
    <property type="entry name" value="GGDEF"/>
    <property type="match status" value="1"/>
</dbReference>
<dbReference type="RefSeq" id="WP_143856289.1">
    <property type="nucleotide sequence ID" value="NZ_CP041730.1"/>
</dbReference>
<proteinExistence type="predicted"/>
<keyword evidence="13" id="KW-1185">Reference proteome</keyword>